<name>A0A1A6BII9_MYCGO</name>
<comment type="caution">
    <text evidence="3">The sequence shown here is derived from an EMBL/GenBank/DDBJ whole genome shotgun (WGS) entry which is preliminary data.</text>
</comment>
<dbReference type="EMBL" id="MAEM01000220">
    <property type="protein sequence ID" value="OBS02121.1"/>
    <property type="molecule type" value="Genomic_DNA"/>
</dbReference>
<evidence type="ECO:0000313" key="6">
    <source>
        <dbReference type="Proteomes" id="UP000193928"/>
    </source>
</evidence>
<protein>
    <submittedName>
        <fullName evidence="3">Uncharacterized protein</fullName>
    </submittedName>
</protein>
<reference evidence="3 5" key="2">
    <citation type="submission" date="2016-06" db="EMBL/GenBank/DDBJ databases">
        <authorList>
            <person name="Kjaerup R.B."/>
            <person name="Dalgaard T.S."/>
            <person name="Juul-Madsen H.R."/>
        </authorList>
    </citation>
    <scope>NUCLEOTIDE SEQUENCE [LARGE SCALE GENOMIC DNA]</scope>
    <source>
        <strain evidence="3 5">1245752.6</strain>
    </source>
</reference>
<dbReference type="EMBL" id="LQOY01000081">
    <property type="protein sequence ID" value="ORV86423.1"/>
    <property type="molecule type" value="Genomic_DNA"/>
</dbReference>
<gene>
    <name evidence="3" type="ORF">A9W98_16605</name>
    <name evidence="4" type="ORF">AWC08_24250</name>
</gene>
<feature type="transmembrane region" description="Helical" evidence="2">
    <location>
        <begin position="132"/>
        <end position="155"/>
    </location>
</feature>
<proteinExistence type="predicted"/>
<keyword evidence="2" id="KW-0812">Transmembrane</keyword>
<evidence type="ECO:0000313" key="5">
    <source>
        <dbReference type="Proteomes" id="UP000093757"/>
    </source>
</evidence>
<keyword evidence="2" id="KW-0472">Membrane</keyword>
<reference evidence="4 6" key="1">
    <citation type="submission" date="2016-01" db="EMBL/GenBank/DDBJ databases">
        <title>The new phylogeny of the genus Mycobacterium.</title>
        <authorList>
            <person name="Tarcisio F."/>
            <person name="Conor M."/>
            <person name="Antonella G."/>
            <person name="Elisabetta G."/>
            <person name="Giulia F.S."/>
            <person name="Sara T."/>
            <person name="Anna F."/>
            <person name="Clotilde B."/>
            <person name="Roberto B."/>
            <person name="Veronica D.S."/>
            <person name="Fabio R."/>
            <person name="Monica P."/>
            <person name="Olivier J."/>
            <person name="Enrico T."/>
            <person name="Nicola S."/>
        </authorList>
    </citation>
    <scope>NUCLEOTIDE SEQUENCE [LARGE SCALE GENOMIC DNA]</scope>
    <source>
        <strain evidence="4 6">DSM 44160</strain>
    </source>
</reference>
<sequence length="162" mass="17613">MSDPWQPGPNAPNPPHPSTQHHSGYPPPPGQGIAVTARYFPPAITMALFKPKILVDGYPAPPAKWGRNVVPTRPGPHRVEVHVEYWLPPQAGPAYTDVDVPAGHLVELEYKVPIWAYGFGSLGPPPQKYNNVGATIATAAIFAFFFILMPLLLVLRMVGILP</sequence>
<keyword evidence="2" id="KW-1133">Transmembrane helix</keyword>
<accession>A0A1A6BII9</accession>
<evidence type="ECO:0000313" key="3">
    <source>
        <dbReference type="EMBL" id="OBS02121.1"/>
    </source>
</evidence>
<evidence type="ECO:0000256" key="2">
    <source>
        <dbReference type="SAM" id="Phobius"/>
    </source>
</evidence>
<organism evidence="3 5">
    <name type="scientific">Mycobacterium gordonae</name>
    <dbReference type="NCBI Taxonomy" id="1778"/>
    <lineage>
        <taxon>Bacteria</taxon>
        <taxon>Bacillati</taxon>
        <taxon>Actinomycetota</taxon>
        <taxon>Actinomycetes</taxon>
        <taxon>Mycobacteriales</taxon>
        <taxon>Mycobacteriaceae</taxon>
        <taxon>Mycobacterium</taxon>
    </lineage>
</organism>
<dbReference type="Proteomes" id="UP000093757">
    <property type="component" value="Unassembled WGS sequence"/>
</dbReference>
<dbReference type="Proteomes" id="UP000193928">
    <property type="component" value="Unassembled WGS sequence"/>
</dbReference>
<evidence type="ECO:0000256" key="1">
    <source>
        <dbReference type="SAM" id="MobiDB-lite"/>
    </source>
</evidence>
<dbReference type="RefSeq" id="WP_065133658.1">
    <property type="nucleotide sequence ID" value="NZ_JACKSU010000076.1"/>
</dbReference>
<dbReference type="AlphaFoldDB" id="A0A1A6BII9"/>
<feature type="region of interest" description="Disordered" evidence="1">
    <location>
        <begin position="1"/>
        <end position="30"/>
    </location>
</feature>
<feature type="compositionally biased region" description="Pro residues" evidence="1">
    <location>
        <begin position="1"/>
        <end position="17"/>
    </location>
</feature>
<keyword evidence="6" id="KW-1185">Reference proteome</keyword>
<evidence type="ECO:0000313" key="4">
    <source>
        <dbReference type="EMBL" id="ORV86423.1"/>
    </source>
</evidence>